<evidence type="ECO:0000256" key="3">
    <source>
        <dbReference type="ARBA" id="ARBA00023180"/>
    </source>
</evidence>
<dbReference type="PIRSF" id="PIRSF038193">
    <property type="entry name" value="Hyaluronidase"/>
    <property type="match status" value="1"/>
</dbReference>
<dbReference type="PANTHER" id="PTHR11769">
    <property type="entry name" value="HYALURONIDASE"/>
    <property type="match status" value="1"/>
</dbReference>
<evidence type="ECO:0000256" key="7">
    <source>
        <dbReference type="RuleBase" id="RU610713"/>
    </source>
</evidence>
<proteinExistence type="evidence at transcript level"/>
<dbReference type="SUPFAM" id="SSF51445">
    <property type="entry name" value="(Trans)glycosidases"/>
    <property type="match status" value="1"/>
</dbReference>
<reference evidence="9" key="1">
    <citation type="submission" date="2008-04" db="EMBL/GenBank/DDBJ databases">
        <title>Cloning and sequence analysis of two genes for venom allergens from Rhynchium brunneum Fabricius.</title>
        <authorList>
            <person name="Xu J."/>
            <person name="Han Z."/>
        </authorList>
    </citation>
    <scope>NUCLEOTIDE SEQUENCE</scope>
</reference>
<organism evidence="9">
    <name type="scientific">Rhynchium brunneum</name>
    <name type="common">Potter wasp</name>
    <dbReference type="NCBI Taxonomy" id="522437"/>
    <lineage>
        <taxon>Eukaryota</taxon>
        <taxon>Metazoa</taxon>
        <taxon>Ecdysozoa</taxon>
        <taxon>Arthropoda</taxon>
        <taxon>Hexapoda</taxon>
        <taxon>Insecta</taxon>
        <taxon>Pterygota</taxon>
        <taxon>Neoptera</taxon>
        <taxon>Endopterygota</taxon>
        <taxon>Hymenoptera</taxon>
        <taxon>Apocrita</taxon>
        <taxon>Aculeata</taxon>
        <taxon>Vespoidea</taxon>
        <taxon>Vespidae</taxon>
        <taxon>Eumeninae</taxon>
        <taxon>Rhynchium</taxon>
    </lineage>
</organism>
<keyword evidence="3" id="KW-0325">Glycoprotein</keyword>
<dbReference type="Pfam" id="PF01630">
    <property type="entry name" value="Glyco_hydro_56"/>
    <property type="match status" value="1"/>
</dbReference>
<dbReference type="GO" id="GO:0030214">
    <property type="term" value="P:hyaluronan catabolic process"/>
    <property type="evidence" value="ECO:0007669"/>
    <property type="project" value="TreeGrafter"/>
</dbReference>
<dbReference type="EC" id="3.2.1.35" evidence="7"/>
<dbReference type="EMBL" id="EU624135">
    <property type="protein sequence ID" value="ACC93934.1"/>
    <property type="molecule type" value="mRNA"/>
</dbReference>
<keyword evidence="8" id="KW-0732">Signal</keyword>
<evidence type="ECO:0000256" key="6">
    <source>
        <dbReference type="PIRSR" id="PIRSR038193-3"/>
    </source>
</evidence>
<keyword evidence="7" id="KW-0326">Glycosidase</keyword>
<dbReference type="AlphaFoldDB" id="B2MVK6"/>
<keyword evidence="7" id="KW-0378">Hydrolase</keyword>
<evidence type="ECO:0000313" key="9">
    <source>
        <dbReference type="EMBL" id="ACC93934.1"/>
    </source>
</evidence>
<dbReference type="InterPro" id="IPR018155">
    <property type="entry name" value="Hyaluronidase"/>
</dbReference>
<dbReference type="GO" id="GO:0005975">
    <property type="term" value="P:carbohydrate metabolic process"/>
    <property type="evidence" value="ECO:0007669"/>
    <property type="project" value="UniProtKB-UniRule"/>
</dbReference>
<evidence type="ECO:0000256" key="2">
    <source>
        <dbReference type="ARBA" id="ARBA00023157"/>
    </source>
</evidence>
<dbReference type="InterPro" id="IPR013785">
    <property type="entry name" value="Aldolase_TIM"/>
</dbReference>
<dbReference type="InterPro" id="IPR017853">
    <property type="entry name" value="GH"/>
</dbReference>
<evidence type="ECO:0000256" key="8">
    <source>
        <dbReference type="SAM" id="SignalP"/>
    </source>
</evidence>
<comment type="catalytic activity">
    <reaction evidence="7">
        <text>Random hydrolysis of (1-&gt;4)-linkages between N-acetyl-beta-D-glucosamine and D-glucuronate residues in hyaluronate.</text>
        <dbReference type="EC" id="3.2.1.35"/>
    </reaction>
</comment>
<protein>
    <recommendedName>
        <fullName evidence="7">Hyaluronidase</fullName>
        <ecNumber evidence="7">3.2.1.35</ecNumber>
    </recommendedName>
</protein>
<dbReference type="PANTHER" id="PTHR11769:SF35">
    <property type="entry name" value="HYALURONIDASE"/>
    <property type="match status" value="1"/>
</dbReference>
<feature type="disulfide bond" evidence="6">
    <location>
        <begin position="49"/>
        <end position="342"/>
    </location>
</feature>
<dbReference type="GO" id="GO:0004415">
    <property type="term" value="F:hyalurononglucosaminidase activity"/>
    <property type="evidence" value="ECO:0007669"/>
    <property type="project" value="UniProtKB-UniRule"/>
</dbReference>
<feature type="signal peptide" evidence="8">
    <location>
        <begin position="1"/>
        <end position="18"/>
    </location>
</feature>
<accession>B2MVK6</accession>
<evidence type="ECO:0000256" key="1">
    <source>
        <dbReference type="ARBA" id="ARBA00008871"/>
    </source>
</evidence>
<name>B2MVK6_RHYBR</name>
<sequence>MILAVQLVLLLLYPLVQAGLTNICGLYCMPSYRVKRHFYIYWNMPTFMCHKYGVYFDEVKKFNIRQNTNDSFHGDVLSIMYDPGKFPAVLPIEKTPKKDKYKKRNGGVPQMGNFDKHKQAFIIDLDKDFPNRDFDGIGVIDFEHWKPIFRQNWGTQKIYKDLSIDLVKQIHPLWSKPTVESEAIKKFEKYGRYFMEETLKIAKKFRFRGDWGYYGYPYCYNLTPGHPGFDCDQKAMSENDKMSWLFSNQDVLLPSVYVKYFLQPFERAGLVEGRVKEAVRVSNNHKNLPRVIPYWWFKFTDQMDVFLSEADVKNTFREILYNGGDGIIIWGSSSDVNSESKCKVLRSYLVGVLGPLAAKLLRAANEGVRLDY</sequence>
<dbReference type="CAZy" id="GH56">
    <property type="family name" value="Glycoside Hydrolase Family 56"/>
</dbReference>
<feature type="disulfide bond" evidence="6">
    <location>
        <begin position="219"/>
        <end position="231"/>
    </location>
</feature>
<dbReference type="GO" id="GO:0006952">
    <property type="term" value="P:defense response"/>
    <property type="evidence" value="ECO:0007669"/>
    <property type="project" value="InterPro"/>
</dbReference>
<dbReference type="PRINTS" id="PR00847">
    <property type="entry name" value="HYALURONDASE"/>
</dbReference>
<dbReference type="InterPro" id="IPR001329">
    <property type="entry name" value="Venom_Hyaluronidase"/>
</dbReference>
<dbReference type="Gene3D" id="3.20.20.70">
    <property type="entry name" value="Aldolase class I"/>
    <property type="match status" value="1"/>
</dbReference>
<feature type="active site" description="Proton donor" evidence="5">
    <location>
        <position position="143"/>
    </location>
</feature>
<dbReference type="PRINTS" id="PR00846">
    <property type="entry name" value="GLHYDRLASE56"/>
</dbReference>
<evidence type="ECO:0000256" key="5">
    <source>
        <dbReference type="PIRSR" id="PIRSR038193-1"/>
    </source>
</evidence>
<comment type="similarity">
    <text evidence="1 4 7">Belongs to the glycosyl hydrolase 56 family.</text>
</comment>
<keyword evidence="2 6" id="KW-1015">Disulfide bond</keyword>
<evidence type="ECO:0000256" key="4">
    <source>
        <dbReference type="PIRNR" id="PIRNR038193"/>
    </source>
</evidence>
<feature type="chain" id="PRO_5002780899" description="Hyaluronidase" evidence="8">
    <location>
        <begin position="19"/>
        <end position="372"/>
    </location>
</feature>